<dbReference type="AlphaFoldDB" id="A0A1V4JU66"/>
<accession>A0A1V4JU66</accession>
<dbReference type="Proteomes" id="UP000190648">
    <property type="component" value="Unassembled WGS sequence"/>
</dbReference>
<reference evidence="1 2" key="1">
    <citation type="submission" date="2016-02" db="EMBL/GenBank/DDBJ databases">
        <title>Band-tailed pigeon sequencing and assembly.</title>
        <authorList>
            <person name="Soares A.E."/>
            <person name="Novak B.J."/>
            <person name="Rice E.S."/>
            <person name="O'Connell B."/>
            <person name="Chang D."/>
            <person name="Weber S."/>
            <person name="Shapiro B."/>
        </authorList>
    </citation>
    <scope>NUCLEOTIDE SEQUENCE [LARGE SCALE GENOMIC DNA]</scope>
    <source>
        <strain evidence="1">BTP2013</strain>
        <tissue evidence="1">Blood</tissue>
    </source>
</reference>
<keyword evidence="2" id="KW-1185">Reference proteome</keyword>
<proteinExistence type="predicted"/>
<gene>
    <name evidence="1" type="ORF">AV530_011918</name>
</gene>
<dbReference type="EMBL" id="LSYS01006159">
    <property type="protein sequence ID" value="OPJ75738.1"/>
    <property type="molecule type" value="Genomic_DNA"/>
</dbReference>
<organism evidence="1 2">
    <name type="scientific">Patagioenas fasciata monilis</name>
    <dbReference type="NCBI Taxonomy" id="372326"/>
    <lineage>
        <taxon>Eukaryota</taxon>
        <taxon>Metazoa</taxon>
        <taxon>Chordata</taxon>
        <taxon>Craniata</taxon>
        <taxon>Vertebrata</taxon>
        <taxon>Euteleostomi</taxon>
        <taxon>Archelosauria</taxon>
        <taxon>Archosauria</taxon>
        <taxon>Dinosauria</taxon>
        <taxon>Saurischia</taxon>
        <taxon>Theropoda</taxon>
        <taxon>Coelurosauria</taxon>
        <taxon>Aves</taxon>
        <taxon>Neognathae</taxon>
        <taxon>Neoaves</taxon>
        <taxon>Columbimorphae</taxon>
        <taxon>Columbiformes</taxon>
        <taxon>Columbidae</taxon>
        <taxon>Patagioenas</taxon>
    </lineage>
</organism>
<sequence>MVTSATYTWGHGQQLLLQAGLPLRPAPPLDAPGRLLPLGKGKGLAHSFAGARSYVCAAFVTWLKPASFPYCCRQGCPLLAAEQDNGLNLPSNTFYRGL</sequence>
<name>A0A1V4JU66_PATFA</name>
<comment type="caution">
    <text evidence="1">The sequence shown here is derived from an EMBL/GenBank/DDBJ whole genome shotgun (WGS) entry which is preliminary data.</text>
</comment>
<evidence type="ECO:0000313" key="1">
    <source>
        <dbReference type="EMBL" id="OPJ75738.1"/>
    </source>
</evidence>
<protein>
    <submittedName>
        <fullName evidence="1">Uncharacterized protein</fullName>
    </submittedName>
</protein>
<evidence type="ECO:0000313" key="2">
    <source>
        <dbReference type="Proteomes" id="UP000190648"/>
    </source>
</evidence>